<dbReference type="GO" id="GO:0006310">
    <property type="term" value="P:DNA recombination"/>
    <property type="evidence" value="ECO:0007669"/>
    <property type="project" value="UniProtKB-UniRule"/>
</dbReference>
<accession>A0A0G0KB31</accession>
<gene>
    <name evidence="7" type="primary">recO</name>
    <name evidence="9" type="ORF">US62_C0002G0017</name>
</gene>
<keyword evidence="5 7" id="KW-0234">DNA repair</keyword>
<feature type="domain" description="DNA replication/recombination mediator RecO N-terminal" evidence="8">
    <location>
        <begin position="6"/>
        <end position="74"/>
    </location>
</feature>
<evidence type="ECO:0000256" key="6">
    <source>
        <dbReference type="ARBA" id="ARBA00033409"/>
    </source>
</evidence>
<dbReference type="InterPro" id="IPR042242">
    <property type="entry name" value="RecO_C"/>
</dbReference>
<dbReference type="AlphaFoldDB" id="A0A0G0KB31"/>
<comment type="caution">
    <text evidence="9">The sequence shown here is derived from an EMBL/GenBank/DDBJ whole genome shotgun (WGS) entry which is preliminary data.</text>
</comment>
<dbReference type="PANTHER" id="PTHR33991:SF1">
    <property type="entry name" value="DNA REPAIR PROTEIN RECO"/>
    <property type="match status" value="1"/>
</dbReference>
<dbReference type="InterPro" id="IPR003717">
    <property type="entry name" value="RecO"/>
</dbReference>
<dbReference type="InterPro" id="IPR037278">
    <property type="entry name" value="ARFGAP/RecO"/>
</dbReference>
<keyword evidence="3 7" id="KW-0227">DNA damage</keyword>
<dbReference type="GO" id="GO:0043590">
    <property type="term" value="C:bacterial nucleoid"/>
    <property type="evidence" value="ECO:0007669"/>
    <property type="project" value="TreeGrafter"/>
</dbReference>
<evidence type="ECO:0000313" key="9">
    <source>
        <dbReference type="EMBL" id="KKQ46334.1"/>
    </source>
</evidence>
<evidence type="ECO:0000259" key="8">
    <source>
        <dbReference type="Pfam" id="PF11967"/>
    </source>
</evidence>
<evidence type="ECO:0000256" key="3">
    <source>
        <dbReference type="ARBA" id="ARBA00022763"/>
    </source>
</evidence>
<evidence type="ECO:0000256" key="1">
    <source>
        <dbReference type="ARBA" id="ARBA00007452"/>
    </source>
</evidence>
<dbReference type="GO" id="GO:0006302">
    <property type="term" value="P:double-strand break repair"/>
    <property type="evidence" value="ECO:0007669"/>
    <property type="project" value="TreeGrafter"/>
</dbReference>
<reference evidence="9 10" key="1">
    <citation type="journal article" date="2015" name="Nature">
        <title>rRNA introns, odd ribosomes, and small enigmatic genomes across a large radiation of phyla.</title>
        <authorList>
            <person name="Brown C.T."/>
            <person name="Hug L.A."/>
            <person name="Thomas B.C."/>
            <person name="Sharon I."/>
            <person name="Castelle C.J."/>
            <person name="Singh A."/>
            <person name="Wilkins M.J."/>
            <person name="Williams K.H."/>
            <person name="Banfield J.F."/>
        </authorList>
    </citation>
    <scope>NUCLEOTIDE SEQUENCE [LARGE SCALE GENOMIC DNA]</scope>
</reference>
<dbReference type="SUPFAM" id="SSF57863">
    <property type="entry name" value="ArfGap/RecO-like zinc finger"/>
    <property type="match status" value="1"/>
</dbReference>
<evidence type="ECO:0000256" key="7">
    <source>
        <dbReference type="HAMAP-Rule" id="MF_00201"/>
    </source>
</evidence>
<dbReference type="SUPFAM" id="SSF50249">
    <property type="entry name" value="Nucleic acid-binding proteins"/>
    <property type="match status" value="1"/>
</dbReference>
<name>A0A0G0KB31_9BACT</name>
<sequence>MNFKGYSTQGIVLSRRNYHEADRIIKIFTKDYGKVVVLAKGVRRPKSRKRGSVEVFSKIRFSASRTKTFDIITETIPEDLYLSIRNNLRKMSLAYYFIEIIEKITSENEKHEVLYDLLVDFLERLKTETKLKKLRLEFIQKTLINLGFWPLGKELKNADGVLEDVLERKINSVRVGKAILG</sequence>
<evidence type="ECO:0000256" key="2">
    <source>
        <dbReference type="ARBA" id="ARBA00021310"/>
    </source>
</evidence>
<dbReference type="InterPro" id="IPR022572">
    <property type="entry name" value="DNA_rep/recomb_RecO_N"/>
</dbReference>
<evidence type="ECO:0000256" key="4">
    <source>
        <dbReference type="ARBA" id="ARBA00023172"/>
    </source>
</evidence>
<comment type="function">
    <text evidence="7">Involved in DNA repair and RecF pathway recombination.</text>
</comment>
<keyword evidence="4 7" id="KW-0233">DNA recombination</keyword>
<dbReference type="NCBIfam" id="TIGR00613">
    <property type="entry name" value="reco"/>
    <property type="match status" value="1"/>
</dbReference>
<evidence type="ECO:0000313" key="10">
    <source>
        <dbReference type="Proteomes" id="UP000034603"/>
    </source>
</evidence>
<dbReference type="InterPro" id="IPR012340">
    <property type="entry name" value="NA-bd_OB-fold"/>
</dbReference>
<evidence type="ECO:0000256" key="5">
    <source>
        <dbReference type="ARBA" id="ARBA00023204"/>
    </source>
</evidence>
<organism evidence="9 10">
    <name type="scientific">Candidatus Woesebacteria bacterium GW2011_GWA1_37_8</name>
    <dbReference type="NCBI Taxonomy" id="1618546"/>
    <lineage>
        <taxon>Bacteria</taxon>
        <taxon>Candidatus Woeseibacteriota</taxon>
    </lineage>
</organism>
<dbReference type="Pfam" id="PF02565">
    <property type="entry name" value="RecO_C"/>
    <property type="match status" value="1"/>
</dbReference>
<dbReference type="EMBL" id="LBTR01000002">
    <property type="protein sequence ID" value="KKQ46334.1"/>
    <property type="molecule type" value="Genomic_DNA"/>
</dbReference>
<protein>
    <recommendedName>
        <fullName evidence="2 7">DNA repair protein RecO</fullName>
    </recommendedName>
    <alternativeName>
        <fullName evidence="6 7">Recombination protein O</fullName>
    </alternativeName>
</protein>
<dbReference type="Gene3D" id="1.20.1440.120">
    <property type="entry name" value="Recombination protein O, C-terminal domain"/>
    <property type="match status" value="1"/>
</dbReference>
<dbReference type="Proteomes" id="UP000034603">
    <property type="component" value="Unassembled WGS sequence"/>
</dbReference>
<dbReference type="PANTHER" id="PTHR33991">
    <property type="entry name" value="DNA REPAIR PROTEIN RECO"/>
    <property type="match status" value="1"/>
</dbReference>
<comment type="similarity">
    <text evidence="1 7">Belongs to the RecO family.</text>
</comment>
<dbReference type="Gene3D" id="2.40.50.140">
    <property type="entry name" value="Nucleic acid-binding proteins"/>
    <property type="match status" value="1"/>
</dbReference>
<dbReference type="HAMAP" id="MF_00201">
    <property type="entry name" value="RecO"/>
    <property type="match status" value="1"/>
</dbReference>
<dbReference type="Pfam" id="PF11967">
    <property type="entry name" value="RecO_N"/>
    <property type="match status" value="1"/>
</dbReference>
<proteinExistence type="inferred from homology"/>